<protein>
    <recommendedName>
        <fullName evidence="1">Stage 0 sporulation protein A homolog</fullName>
    </recommendedName>
</protein>
<dbReference type="InterPro" id="IPR041522">
    <property type="entry name" value="CdaR_GGDEF"/>
</dbReference>
<dbReference type="Pfam" id="PF12833">
    <property type="entry name" value="HTH_18"/>
    <property type="match status" value="1"/>
</dbReference>
<keyword evidence="7" id="KW-0175">Coiled coil</keyword>
<evidence type="ECO:0000256" key="3">
    <source>
        <dbReference type="ARBA" id="ARBA00023125"/>
    </source>
</evidence>
<keyword evidence="6" id="KW-0597">Phosphoprotein</keyword>
<feature type="domain" description="HTH araC/xylS-type" evidence="8">
    <location>
        <begin position="429"/>
        <end position="528"/>
    </location>
</feature>
<dbReference type="SMART" id="SM00448">
    <property type="entry name" value="REC"/>
    <property type="match status" value="1"/>
</dbReference>
<organism evidence="10 11">
    <name type="scientific">Eisenbergiella massiliensis</name>
    <dbReference type="NCBI Taxonomy" id="1720294"/>
    <lineage>
        <taxon>Bacteria</taxon>
        <taxon>Bacillati</taxon>
        <taxon>Bacillota</taxon>
        <taxon>Clostridia</taxon>
        <taxon>Lachnospirales</taxon>
        <taxon>Lachnospiraceae</taxon>
        <taxon>Eisenbergiella</taxon>
    </lineage>
</organism>
<keyword evidence="3 10" id="KW-0238">DNA-binding</keyword>
<evidence type="ECO:0000256" key="6">
    <source>
        <dbReference type="PROSITE-ProRule" id="PRU00169"/>
    </source>
</evidence>
<comment type="caution">
    <text evidence="10">The sequence shown here is derived from an EMBL/GenBank/DDBJ whole genome shotgun (WGS) entry which is preliminary data.</text>
</comment>
<keyword evidence="2" id="KW-0805">Transcription regulation</keyword>
<dbReference type="InterPro" id="IPR009057">
    <property type="entry name" value="Homeodomain-like_sf"/>
</dbReference>
<reference evidence="10" key="1">
    <citation type="submission" date="2018-08" db="EMBL/GenBank/DDBJ databases">
        <title>A genome reference for cultivated species of the human gut microbiota.</title>
        <authorList>
            <person name="Zou Y."/>
            <person name="Xue W."/>
            <person name="Luo G."/>
        </authorList>
    </citation>
    <scope>NUCLEOTIDE SEQUENCE [LARGE SCALE GENOMIC DNA]</scope>
    <source>
        <strain evidence="10">TF05-5AC</strain>
    </source>
</reference>
<evidence type="ECO:0000313" key="10">
    <source>
        <dbReference type="EMBL" id="RGE61694.1"/>
    </source>
</evidence>
<evidence type="ECO:0000256" key="2">
    <source>
        <dbReference type="ARBA" id="ARBA00023015"/>
    </source>
</evidence>
<dbReference type="SMART" id="SM00342">
    <property type="entry name" value="HTH_ARAC"/>
    <property type="match status" value="1"/>
</dbReference>
<dbReference type="PROSITE" id="PS50110">
    <property type="entry name" value="RESPONSE_REGULATORY"/>
    <property type="match status" value="1"/>
</dbReference>
<dbReference type="Gene3D" id="3.40.50.2300">
    <property type="match status" value="1"/>
</dbReference>
<dbReference type="InterPro" id="IPR020449">
    <property type="entry name" value="Tscrpt_reg_AraC-type_HTH"/>
</dbReference>
<dbReference type="GO" id="GO:0043565">
    <property type="term" value="F:sequence-specific DNA binding"/>
    <property type="evidence" value="ECO:0007669"/>
    <property type="project" value="InterPro"/>
</dbReference>
<dbReference type="CDD" id="cd17536">
    <property type="entry name" value="REC_YesN-like"/>
    <property type="match status" value="1"/>
</dbReference>
<dbReference type="GO" id="GO:0003700">
    <property type="term" value="F:DNA-binding transcription factor activity"/>
    <property type="evidence" value="ECO:0007669"/>
    <property type="project" value="InterPro"/>
</dbReference>
<comment type="function">
    <text evidence="5">May play the central regulatory role in sporulation. It may be an element of the effector pathway responsible for the activation of sporulation genes in response to nutritional stress. Spo0A may act in concert with spo0H (a sigma factor) to control the expression of some genes that are critical to the sporulation process.</text>
</comment>
<evidence type="ECO:0000256" key="5">
    <source>
        <dbReference type="ARBA" id="ARBA00024867"/>
    </source>
</evidence>
<dbReference type="PANTHER" id="PTHR43280:SF28">
    <property type="entry name" value="HTH-TYPE TRANSCRIPTIONAL ACTIVATOR RHAS"/>
    <property type="match status" value="1"/>
</dbReference>
<name>A0A3E3I6T1_9FIRM</name>
<dbReference type="SUPFAM" id="SSF52172">
    <property type="entry name" value="CheY-like"/>
    <property type="match status" value="1"/>
</dbReference>
<evidence type="ECO:0000256" key="7">
    <source>
        <dbReference type="SAM" id="Coils"/>
    </source>
</evidence>
<keyword evidence="11" id="KW-1185">Reference proteome</keyword>
<dbReference type="GeneID" id="97987018"/>
<dbReference type="InterPro" id="IPR001789">
    <property type="entry name" value="Sig_transdc_resp-reg_receiver"/>
</dbReference>
<dbReference type="EMBL" id="QVLV01000005">
    <property type="protein sequence ID" value="RGE61694.1"/>
    <property type="molecule type" value="Genomic_DNA"/>
</dbReference>
<evidence type="ECO:0000256" key="1">
    <source>
        <dbReference type="ARBA" id="ARBA00018672"/>
    </source>
</evidence>
<dbReference type="Proteomes" id="UP000260812">
    <property type="component" value="Unassembled WGS sequence"/>
</dbReference>
<evidence type="ECO:0000259" key="9">
    <source>
        <dbReference type="PROSITE" id="PS50110"/>
    </source>
</evidence>
<evidence type="ECO:0000259" key="8">
    <source>
        <dbReference type="PROSITE" id="PS01124"/>
    </source>
</evidence>
<feature type="domain" description="Response regulatory" evidence="9">
    <location>
        <begin position="3"/>
        <end position="120"/>
    </location>
</feature>
<dbReference type="PANTHER" id="PTHR43280">
    <property type="entry name" value="ARAC-FAMILY TRANSCRIPTIONAL REGULATOR"/>
    <property type="match status" value="1"/>
</dbReference>
<dbReference type="Pfam" id="PF17853">
    <property type="entry name" value="GGDEF_2"/>
    <property type="match status" value="1"/>
</dbReference>
<evidence type="ECO:0000313" key="11">
    <source>
        <dbReference type="Proteomes" id="UP000260812"/>
    </source>
</evidence>
<evidence type="ECO:0000256" key="4">
    <source>
        <dbReference type="ARBA" id="ARBA00023163"/>
    </source>
</evidence>
<dbReference type="GO" id="GO:0000160">
    <property type="term" value="P:phosphorelay signal transduction system"/>
    <property type="evidence" value="ECO:0007669"/>
    <property type="project" value="InterPro"/>
</dbReference>
<dbReference type="RefSeq" id="WP_025487667.1">
    <property type="nucleotide sequence ID" value="NZ_JBKUNB010000002.1"/>
</dbReference>
<feature type="modified residue" description="4-aspartylphosphate" evidence="6">
    <location>
        <position position="55"/>
    </location>
</feature>
<sequence>MYRVMIIDDDKTIREHLKEIIPWKELGLELVAEASEGEEAMACFVQEEPHIIITDINIPLIDGMELARRFSEREKDIQVILITGFGTLDYAREAIKAGTVDFLLKPIEVDELLNALNKAIENIKKKAEELAKFQRMEEILQENLPILQDRYLLEVLEGVEESEEELLRHFEKLNYRINGKYFRVAVFLPDFGKMKINDKEIFQFALQNMILEIGNEYLVECRVLWKNFSEGIVFIQMKDKESETAERLMIKVRDKLQTFSQFDFQAGIGYLVDDLKKLPQCYQSAVQALDYSNIYGRNHVTVIDNVLVLEEKEPVHLEKEIADVVHFSNMEGILDIRHAIGNYMNRLLIASKGSFFCIQKECIKLLSEVLTSSPEIRWNVEECFREDPYVALLHCREPLEMQSILLDICGQMRTYKQRQCQKKGKRVIEKAKQYIKEHYKEEQLNLSQVSEAIGLSAVYFCSLFKEETGHTFVEYLNMVRIEQAKIMLKAGDKKIYQIALESGYSNPSYFYEVFKKFTGKRPREYAESQ</sequence>
<dbReference type="SUPFAM" id="SSF46689">
    <property type="entry name" value="Homeodomain-like"/>
    <property type="match status" value="2"/>
</dbReference>
<dbReference type="InterPro" id="IPR018060">
    <property type="entry name" value="HTH_AraC"/>
</dbReference>
<dbReference type="AlphaFoldDB" id="A0A3E3I6T1"/>
<dbReference type="PRINTS" id="PR00032">
    <property type="entry name" value="HTHARAC"/>
</dbReference>
<gene>
    <name evidence="10" type="ORF">DXC51_09025</name>
</gene>
<dbReference type="Pfam" id="PF00072">
    <property type="entry name" value="Response_reg"/>
    <property type="match status" value="1"/>
</dbReference>
<keyword evidence="4" id="KW-0804">Transcription</keyword>
<dbReference type="Gene3D" id="1.10.10.60">
    <property type="entry name" value="Homeodomain-like"/>
    <property type="match status" value="2"/>
</dbReference>
<dbReference type="InterPro" id="IPR011006">
    <property type="entry name" value="CheY-like_superfamily"/>
</dbReference>
<dbReference type="PROSITE" id="PS01124">
    <property type="entry name" value="HTH_ARAC_FAMILY_2"/>
    <property type="match status" value="1"/>
</dbReference>
<proteinExistence type="predicted"/>
<feature type="coiled-coil region" evidence="7">
    <location>
        <begin position="109"/>
        <end position="143"/>
    </location>
</feature>
<accession>A0A3E3I6T1</accession>